<protein>
    <submittedName>
        <fullName evidence="2">Alpha/beta fold hydrolase</fullName>
    </submittedName>
</protein>
<dbReference type="Gene3D" id="3.40.50.1820">
    <property type="entry name" value="alpha/beta hydrolase"/>
    <property type="match status" value="1"/>
</dbReference>
<dbReference type="AlphaFoldDB" id="A0AAX4HMU4"/>
<sequence>MSVKVITTELSLPWFQVNALAFIPSASGTSSIKSEWALFTHGYTSHKGDCLNWATRLVEAGVPCMIFDQPGHYLGSFNEVNSFSDFTAHAHELFGEAFQRLQSLMENNLSGQYSGPTNIILGGHSLGAFTAIRALELPVLQNYQRVAVAVGIGIGQRQATHLFETAFYEKTLSIRRQLVSPELDSKQVFGWLKHEKETMTLSNQRIHLITGEDDIVVGGGGLEAFLEVLERNNNSVTFDKPKRLPHHEPGAASPYLYSFLKNHFGWS</sequence>
<keyword evidence="3" id="KW-1185">Reference proteome</keyword>
<dbReference type="RefSeq" id="WP_321393455.1">
    <property type="nucleotide sequence ID" value="NZ_CP139487.1"/>
</dbReference>
<dbReference type="Proteomes" id="UP001324634">
    <property type="component" value="Chromosome"/>
</dbReference>
<dbReference type="InterPro" id="IPR029058">
    <property type="entry name" value="AB_hydrolase_fold"/>
</dbReference>
<proteinExistence type="predicted"/>
<evidence type="ECO:0000259" key="1">
    <source>
        <dbReference type="Pfam" id="PF12697"/>
    </source>
</evidence>
<dbReference type="GO" id="GO:0016787">
    <property type="term" value="F:hydrolase activity"/>
    <property type="evidence" value="ECO:0007669"/>
    <property type="project" value="UniProtKB-KW"/>
</dbReference>
<name>A0AAX4HMU4_9BACT</name>
<accession>A0AAX4HMU4</accession>
<feature type="domain" description="AB hydrolase-1" evidence="1">
    <location>
        <begin position="38"/>
        <end position="164"/>
    </location>
</feature>
<dbReference type="EMBL" id="CP139487">
    <property type="protein sequence ID" value="WPU64516.1"/>
    <property type="molecule type" value="Genomic_DNA"/>
</dbReference>
<evidence type="ECO:0000313" key="3">
    <source>
        <dbReference type="Proteomes" id="UP001324634"/>
    </source>
</evidence>
<dbReference type="InterPro" id="IPR000073">
    <property type="entry name" value="AB_hydrolase_1"/>
</dbReference>
<dbReference type="KEGG" id="psti:SOO65_17625"/>
<dbReference type="Pfam" id="PF12697">
    <property type="entry name" value="Abhydrolase_6"/>
    <property type="match status" value="1"/>
</dbReference>
<evidence type="ECO:0000313" key="2">
    <source>
        <dbReference type="EMBL" id="WPU64516.1"/>
    </source>
</evidence>
<keyword evidence="2" id="KW-0378">Hydrolase</keyword>
<gene>
    <name evidence="2" type="ORF">SOO65_17625</name>
</gene>
<dbReference type="SUPFAM" id="SSF53474">
    <property type="entry name" value="alpha/beta-Hydrolases"/>
    <property type="match status" value="1"/>
</dbReference>
<organism evidence="2 3">
    <name type="scientific">Peredibacter starrii</name>
    <dbReference type="NCBI Taxonomy" id="28202"/>
    <lineage>
        <taxon>Bacteria</taxon>
        <taxon>Pseudomonadati</taxon>
        <taxon>Bdellovibrionota</taxon>
        <taxon>Bacteriovoracia</taxon>
        <taxon>Bacteriovoracales</taxon>
        <taxon>Bacteriovoracaceae</taxon>
        <taxon>Peredibacter</taxon>
    </lineage>
</organism>
<reference evidence="2 3" key="1">
    <citation type="submission" date="2023-11" db="EMBL/GenBank/DDBJ databases">
        <title>Peredibacter starrii A3.12.</title>
        <authorList>
            <person name="Mitchell R.J."/>
        </authorList>
    </citation>
    <scope>NUCLEOTIDE SEQUENCE [LARGE SCALE GENOMIC DNA]</scope>
    <source>
        <strain evidence="2 3">A3.12</strain>
    </source>
</reference>